<dbReference type="AlphaFoldDB" id="A0A9P6L0M0"/>
<dbReference type="EMBL" id="WIUZ02000024">
    <property type="protein sequence ID" value="KAF9778114.1"/>
    <property type="molecule type" value="Genomic_DNA"/>
</dbReference>
<dbReference type="GO" id="GO:1990234">
    <property type="term" value="C:transferase complex"/>
    <property type="evidence" value="ECO:0007669"/>
    <property type="project" value="UniProtKB-ARBA"/>
</dbReference>
<evidence type="ECO:0000256" key="1">
    <source>
        <dbReference type="ARBA" id="ARBA00022574"/>
    </source>
</evidence>
<dbReference type="Pfam" id="PF00400">
    <property type="entry name" value="WD40"/>
    <property type="match status" value="2"/>
</dbReference>
<organism evidence="4 5">
    <name type="scientific">Thelephora terrestris</name>
    <dbReference type="NCBI Taxonomy" id="56493"/>
    <lineage>
        <taxon>Eukaryota</taxon>
        <taxon>Fungi</taxon>
        <taxon>Dikarya</taxon>
        <taxon>Basidiomycota</taxon>
        <taxon>Agaricomycotina</taxon>
        <taxon>Agaricomycetes</taxon>
        <taxon>Thelephorales</taxon>
        <taxon>Thelephoraceae</taxon>
        <taxon>Thelephora</taxon>
    </lineage>
</organism>
<dbReference type="PROSITE" id="PS50294">
    <property type="entry name" value="WD_REPEATS_REGION"/>
    <property type="match status" value="1"/>
</dbReference>
<proteinExistence type="predicted"/>
<dbReference type="Proteomes" id="UP000736335">
    <property type="component" value="Unassembled WGS sequence"/>
</dbReference>
<dbReference type="PROSITE" id="PS50082">
    <property type="entry name" value="WD_REPEATS_2"/>
    <property type="match status" value="1"/>
</dbReference>
<dbReference type="InterPro" id="IPR036322">
    <property type="entry name" value="WD40_repeat_dom_sf"/>
</dbReference>
<evidence type="ECO:0000256" key="3">
    <source>
        <dbReference type="PROSITE-ProRule" id="PRU00221"/>
    </source>
</evidence>
<reference evidence="4" key="1">
    <citation type="journal article" date="2020" name="Nat. Commun.">
        <title>Large-scale genome sequencing of mycorrhizal fungi provides insights into the early evolution of symbiotic traits.</title>
        <authorList>
            <person name="Miyauchi S."/>
            <person name="Kiss E."/>
            <person name="Kuo A."/>
            <person name="Drula E."/>
            <person name="Kohler A."/>
            <person name="Sanchez-Garcia M."/>
            <person name="Morin E."/>
            <person name="Andreopoulos B."/>
            <person name="Barry K.W."/>
            <person name="Bonito G."/>
            <person name="Buee M."/>
            <person name="Carver A."/>
            <person name="Chen C."/>
            <person name="Cichocki N."/>
            <person name="Clum A."/>
            <person name="Culley D."/>
            <person name="Crous P.W."/>
            <person name="Fauchery L."/>
            <person name="Girlanda M."/>
            <person name="Hayes R.D."/>
            <person name="Keri Z."/>
            <person name="LaButti K."/>
            <person name="Lipzen A."/>
            <person name="Lombard V."/>
            <person name="Magnuson J."/>
            <person name="Maillard F."/>
            <person name="Murat C."/>
            <person name="Nolan M."/>
            <person name="Ohm R.A."/>
            <person name="Pangilinan J."/>
            <person name="Pereira M.F."/>
            <person name="Perotto S."/>
            <person name="Peter M."/>
            <person name="Pfister S."/>
            <person name="Riley R."/>
            <person name="Sitrit Y."/>
            <person name="Stielow J.B."/>
            <person name="Szollosi G."/>
            <person name="Zifcakova L."/>
            <person name="Stursova M."/>
            <person name="Spatafora J.W."/>
            <person name="Tedersoo L."/>
            <person name="Vaario L.M."/>
            <person name="Yamada A."/>
            <person name="Yan M."/>
            <person name="Wang P."/>
            <person name="Xu J."/>
            <person name="Bruns T."/>
            <person name="Baldrian P."/>
            <person name="Vilgalys R."/>
            <person name="Dunand C."/>
            <person name="Henrissat B."/>
            <person name="Grigoriev I.V."/>
            <person name="Hibbett D."/>
            <person name="Nagy L.G."/>
            <person name="Martin F.M."/>
        </authorList>
    </citation>
    <scope>NUCLEOTIDE SEQUENCE</scope>
    <source>
        <strain evidence="4">UH-Tt-Lm1</strain>
    </source>
</reference>
<evidence type="ECO:0000313" key="5">
    <source>
        <dbReference type="Proteomes" id="UP000736335"/>
    </source>
</evidence>
<name>A0A9P6L0M0_9AGAM</name>
<dbReference type="InterPro" id="IPR015943">
    <property type="entry name" value="WD40/YVTN_repeat-like_dom_sf"/>
</dbReference>
<keyword evidence="5" id="KW-1185">Reference proteome</keyword>
<dbReference type="Gene3D" id="2.130.10.10">
    <property type="entry name" value="YVTN repeat-like/Quinoprotein amine dehydrogenase"/>
    <property type="match status" value="3"/>
</dbReference>
<dbReference type="PANTHER" id="PTHR22847:SF637">
    <property type="entry name" value="WD REPEAT DOMAIN 5B"/>
    <property type="match status" value="1"/>
</dbReference>
<feature type="repeat" description="WD" evidence="3">
    <location>
        <begin position="96"/>
        <end position="137"/>
    </location>
</feature>
<accession>A0A9P6L0M0</accession>
<dbReference type="PROSITE" id="PS00678">
    <property type="entry name" value="WD_REPEATS_1"/>
    <property type="match status" value="1"/>
</dbReference>
<sequence length="595" mass="65581">MSNFDSIHDSPTRLYRYILPFCPATSWLHKWYTPESLQEVRVVKGHLDKWGTCTRVVSFPHHATALTHQKDIIAVGLDTGDIIILDGFTGSSRLVLSEHVKRVGCLAFSLDGTILVSGSEDNTTKVWDVQTGGVVKTFHDRAHSVSISLDAVTIASCSLPGIICLWSIRTGECQHCLIISPVPDEVPLVGFLHTAPGHFMYMCHGVIKQWDTIKCCHTGPTIFSQHFSLSSDGKHFISCGKTHPTVCETGSGAIITTLPSPGQGFSHCCFSPSDKFVAGVAGKTIYVWDVTGSPHLIETLTPDTSNISSFVYSSSLVSMHDDGKIRFLWIDGGSTHSTTQNTKPTEATWARIIYTTLQEGVVISVDATGTIACWDLSTGLPNTLQIPKVNHPCAAQLVNNILTIVHPISSCPPCWNISMWDIKAGKMLQEKSLYGGLNDVPSDIGISEDGTMFFVVYLDEIQTWSISTEKIIGSLLIYEHIQTSAPFYVNLDGPILWIHFLSELQAWGWDLRDPGSPLLNSLNTVPYKFHLAFLGASVEDTGYSRIVDTTSRTEVFRLPEPFARPRAIEWNGRYLFAISNTEEVLILDFDHIALP</sequence>
<comment type="caution">
    <text evidence="4">The sequence shown here is derived from an EMBL/GenBank/DDBJ whole genome shotgun (WGS) entry which is preliminary data.</text>
</comment>
<gene>
    <name evidence="4" type="ORF">BJ322DRAFT_498703</name>
</gene>
<dbReference type="InterPro" id="IPR019775">
    <property type="entry name" value="WD40_repeat_CS"/>
</dbReference>
<dbReference type="SUPFAM" id="SSF50978">
    <property type="entry name" value="WD40 repeat-like"/>
    <property type="match status" value="2"/>
</dbReference>
<reference evidence="4" key="2">
    <citation type="submission" date="2020-11" db="EMBL/GenBank/DDBJ databases">
        <authorList>
            <consortium name="DOE Joint Genome Institute"/>
            <person name="Kuo A."/>
            <person name="Miyauchi S."/>
            <person name="Kiss E."/>
            <person name="Drula E."/>
            <person name="Kohler A."/>
            <person name="Sanchez-Garcia M."/>
            <person name="Andreopoulos B."/>
            <person name="Barry K.W."/>
            <person name="Bonito G."/>
            <person name="Buee M."/>
            <person name="Carver A."/>
            <person name="Chen C."/>
            <person name="Cichocki N."/>
            <person name="Clum A."/>
            <person name="Culley D."/>
            <person name="Crous P.W."/>
            <person name="Fauchery L."/>
            <person name="Girlanda M."/>
            <person name="Hayes R."/>
            <person name="Keri Z."/>
            <person name="Labutti K."/>
            <person name="Lipzen A."/>
            <person name="Lombard V."/>
            <person name="Magnuson J."/>
            <person name="Maillard F."/>
            <person name="Morin E."/>
            <person name="Murat C."/>
            <person name="Nolan M."/>
            <person name="Ohm R."/>
            <person name="Pangilinan J."/>
            <person name="Pereira M."/>
            <person name="Perotto S."/>
            <person name="Peter M."/>
            <person name="Riley R."/>
            <person name="Sitrit Y."/>
            <person name="Stielow B."/>
            <person name="Szollosi G."/>
            <person name="Zifcakova L."/>
            <person name="Stursova M."/>
            <person name="Spatafora J.W."/>
            <person name="Tedersoo L."/>
            <person name="Vaario L.-M."/>
            <person name="Yamada A."/>
            <person name="Yan M."/>
            <person name="Wang P."/>
            <person name="Xu J."/>
            <person name="Bruns T."/>
            <person name="Baldrian P."/>
            <person name="Vilgalys R."/>
            <person name="Henrissat B."/>
            <person name="Grigoriev I.V."/>
            <person name="Hibbett D."/>
            <person name="Nagy L.G."/>
            <person name="Martin F.M."/>
        </authorList>
    </citation>
    <scope>NUCLEOTIDE SEQUENCE</scope>
    <source>
        <strain evidence="4">UH-Tt-Lm1</strain>
    </source>
</reference>
<dbReference type="InterPro" id="IPR001680">
    <property type="entry name" value="WD40_rpt"/>
</dbReference>
<keyword evidence="1 3" id="KW-0853">WD repeat</keyword>
<dbReference type="PANTHER" id="PTHR22847">
    <property type="entry name" value="WD40 REPEAT PROTEIN"/>
    <property type="match status" value="1"/>
</dbReference>
<evidence type="ECO:0000313" key="4">
    <source>
        <dbReference type="EMBL" id="KAF9778114.1"/>
    </source>
</evidence>
<evidence type="ECO:0000256" key="2">
    <source>
        <dbReference type="ARBA" id="ARBA00022737"/>
    </source>
</evidence>
<protein>
    <submittedName>
        <fullName evidence="4">WD40-repeat-containing domain protein</fullName>
    </submittedName>
</protein>
<keyword evidence="2" id="KW-0677">Repeat</keyword>
<dbReference type="SMART" id="SM00320">
    <property type="entry name" value="WD40"/>
    <property type="match status" value="5"/>
</dbReference>
<dbReference type="OrthoDB" id="3027122at2759"/>